<keyword evidence="4" id="KW-1185">Reference proteome</keyword>
<proteinExistence type="predicted"/>
<feature type="region of interest" description="Disordered" evidence="1">
    <location>
        <begin position="165"/>
        <end position="209"/>
    </location>
</feature>
<sequence length="538" mass="57452">MRRSSALLATAALTSSLFLVPGAAHADATGVSLTLDYDRLAKDRVVKLTLGAKSASGVTKVRANMRYQTPEAEPYATVEFTRSSGTDNDGVWQAEFRPDIETRPGVTRVEVLINTADGATYTRNSEFDDCYTTSITDFSNSPGVIDIEHSDVTMRGRVTVQKYREAAPEPASGAKVRTGTSTETTAGEDGSFTLTSGGDASPAASVPREGRFCGTTRAASVTVERQTTVITANMVPGPLVAPQSLVSVYGRIVRRGSTGPVPVAGLEIQLDVPDGLHDAGGVTSTPTSADGTFRAAFFAAREVGRSGAVTVRLGETGFLTGGQAGLGTVSIRNSSEITGFDAFPGPLAYRDPITAHGRLDLRPGDTGAANLPVHLEYSLDGHVWKVWATRTLARPGPFSFDDVRPVTKDAYWRVRYPGSDLNMPVISDLRYVDVKYRTQWYDFNASPEPVKKGGTITVKGRLYRFRDAAGPGPNAPVYVYFKAAGTTTYKQVAATKTDADGWFTKSFKASVDGTWKAVYKETSGYLGSVSQGDAVDVR</sequence>
<feature type="chain" id="PRO_5031554275" description="Carboxypeptidase regulatory-like domain-containing protein" evidence="2">
    <location>
        <begin position="27"/>
        <end position="538"/>
    </location>
</feature>
<dbReference type="AlphaFoldDB" id="A0A7Y9G4Z9"/>
<keyword evidence="2" id="KW-0732">Signal</keyword>
<feature type="signal peptide" evidence="2">
    <location>
        <begin position="1"/>
        <end position="26"/>
    </location>
</feature>
<dbReference type="Proteomes" id="UP000591272">
    <property type="component" value="Unassembled WGS sequence"/>
</dbReference>
<evidence type="ECO:0000256" key="1">
    <source>
        <dbReference type="SAM" id="MobiDB-lite"/>
    </source>
</evidence>
<evidence type="ECO:0000313" key="3">
    <source>
        <dbReference type="EMBL" id="NYE10007.1"/>
    </source>
</evidence>
<dbReference type="RefSeq" id="WP_179831575.1">
    <property type="nucleotide sequence ID" value="NZ_BMRD01000005.1"/>
</dbReference>
<gene>
    <name evidence="3" type="ORF">BJ999_000303</name>
</gene>
<evidence type="ECO:0000256" key="2">
    <source>
        <dbReference type="SAM" id="SignalP"/>
    </source>
</evidence>
<name>A0A7Y9G4Z9_9ACTN</name>
<accession>A0A7Y9G4Z9</accession>
<comment type="caution">
    <text evidence="3">The sequence shown here is derived from an EMBL/GenBank/DDBJ whole genome shotgun (WGS) entry which is preliminary data.</text>
</comment>
<dbReference type="EMBL" id="JACCBT010000001">
    <property type="protein sequence ID" value="NYE10007.1"/>
    <property type="molecule type" value="Genomic_DNA"/>
</dbReference>
<evidence type="ECO:0008006" key="5">
    <source>
        <dbReference type="Google" id="ProtNLM"/>
    </source>
</evidence>
<evidence type="ECO:0000313" key="4">
    <source>
        <dbReference type="Proteomes" id="UP000591272"/>
    </source>
</evidence>
<protein>
    <recommendedName>
        <fullName evidence="5">Carboxypeptidase regulatory-like domain-containing protein</fullName>
    </recommendedName>
</protein>
<reference evidence="3 4" key="1">
    <citation type="submission" date="2020-07" db="EMBL/GenBank/DDBJ databases">
        <title>Sequencing the genomes of 1000 actinobacteria strains.</title>
        <authorList>
            <person name="Klenk H.-P."/>
        </authorList>
    </citation>
    <scope>NUCLEOTIDE SEQUENCE [LARGE SCALE GENOMIC DNA]</scope>
    <source>
        <strain evidence="3 4">DSM 43461</strain>
    </source>
</reference>
<organism evidence="3 4">
    <name type="scientific">Actinomadura citrea</name>
    <dbReference type="NCBI Taxonomy" id="46158"/>
    <lineage>
        <taxon>Bacteria</taxon>
        <taxon>Bacillati</taxon>
        <taxon>Actinomycetota</taxon>
        <taxon>Actinomycetes</taxon>
        <taxon>Streptosporangiales</taxon>
        <taxon>Thermomonosporaceae</taxon>
        <taxon>Actinomadura</taxon>
    </lineage>
</organism>